<dbReference type="AlphaFoldDB" id="A0A4Y2NCE2"/>
<organism evidence="1 2">
    <name type="scientific">Araneus ventricosus</name>
    <name type="common">Orbweaver spider</name>
    <name type="synonym">Epeira ventricosa</name>
    <dbReference type="NCBI Taxonomy" id="182803"/>
    <lineage>
        <taxon>Eukaryota</taxon>
        <taxon>Metazoa</taxon>
        <taxon>Ecdysozoa</taxon>
        <taxon>Arthropoda</taxon>
        <taxon>Chelicerata</taxon>
        <taxon>Arachnida</taxon>
        <taxon>Araneae</taxon>
        <taxon>Araneomorphae</taxon>
        <taxon>Entelegynae</taxon>
        <taxon>Araneoidea</taxon>
        <taxon>Araneidae</taxon>
        <taxon>Araneus</taxon>
    </lineage>
</organism>
<reference evidence="1 2" key="1">
    <citation type="journal article" date="2019" name="Sci. Rep.">
        <title>Orb-weaving spider Araneus ventricosus genome elucidates the spidroin gene catalogue.</title>
        <authorList>
            <person name="Kono N."/>
            <person name="Nakamura H."/>
            <person name="Ohtoshi R."/>
            <person name="Moran D.A.P."/>
            <person name="Shinohara A."/>
            <person name="Yoshida Y."/>
            <person name="Fujiwara M."/>
            <person name="Mori M."/>
            <person name="Tomita M."/>
            <person name="Arakawa K."/>
        </authorList>
    </citation>
    <scope>NUCLEOTIDE SEQUENCE [LARGE SCALE GENOMIC DNA]</scope>
</reference>
<gene>
    <name evidence="1" type="ORF">AVEN_84896_1</name>
</gene>
<protein>
    <submittedName>
        <fullName evidence="1">Uncharacterized protein</fullName>
    </submittedName>
</protein>
<evidence type="ECO:0000313" key="1">
    <source>
        <dbReference type="EMBL" id="GBN37108.1"/>
    </source>
</evidence>
<proteinExistence type="predicted"/>
<comment type="caution">
    <text evidence="1">The sequence shown here is derived from an EMBL/GenBank/DDBJ whole genome shotgun (WGS) entry which is preliminary data.</text>
</comment>
<dbReference type="EMBL" id="BGPR01008960">
    <property type="protein sequence ID" value="GBN37108.1"/>
    <property type="molecule type" value="Genomic_DNA"/>
</dbReference>
<keyword evidence="2" id="KW-1185">Reference proteome</keyword>
<name>A0A4Y2NCE2_ARAVE</name>
<accession>A0A4Y2NCE2</accession>
<sequence>MGILNYSTDDVSIKEGNEGVYSLYKMASKNQEWYLFSYKMATKGKLLRLLNDPTRLSVCSTDQLFHLACNVSSLLSFSNRIIYLLLTMPTPFEKEMQRLHKLLAEVETDKDSDFGNEDNGPGDILEEKFYIMEVSANMIRNRKRTEILEMKK</sequence>
<dbReference type="Proteomes" id="UP000499080">
    <property type="component" value="Unassembled WGS sequence"/>
</dbReference>
<evidence type="ECO:0000313" key="2">
    <source>
        <dbReference type="Proteomes" id="UP000499080"/>
    </source>
</evidence>